<organism evidence="2 3">
    <name type="scientific">Sphingopyxis indica</name>
    <dbReference type="NCBI Taxonomy" id="436663"/>
    <lineage>
        <taxon>Bacteria</taxon>
        <taxon>Pseudomonadati</taxon>
        <taxon>Pseudomonadota</taxon>
        <taxon>Alphaproteobacteria</taxon>
        <taxon>Sphingomonadales</taxon>
        <taxon>Sphingomonadaceae</taxon>
        <taxon>Sphingopyxis</taxon>
    </lineage>
</organism>
<dbReference type="EMBL" id="FZPA01000001">
    <property type="protein sequence ID" value="SNS44896.1"/>
    <property type="molecule type" value="Genomic_DNA"/>
</dbReference>
<sequence>MRALEILPARGEGDHAKHGGGGLRPAATLRKGVNPLRQPLRGCHLPIYGEDLA</sequence>
<dbReference type="AlphaFoldDB" id="A0A239EJR6"/>
<evidence type="ECO:0000256" key="1">
    <source>
        <dbReference type="SAM" id="MobiDB-lite"/>
    </source>
</evidence>
<gene>
    <name evidence="2" type="ORF">SAMN06295955_101817</name>
</gene>
<feature type="region of interest" description="Disordered" evidence="1">
    <location>
        <begin position="1"/>
        <end position="28"/>
    </location>
</feature>
<evidence type="ECO:0000313" key="3">
    <source>
        <dbReference type="Proteomes" id="UP000198339"/>
    </source>
</evidence>
<name>A0A239EJR6_9SPHN</name>
<evidence type="ECO:0000313" key="2">
    <source>
        <dbReference type="EMBL" id="SNS44896.1"/>
    </source>
</evidence>
<protein>
    <submittedName>
        <fullName evidence="2">Uncharacterized protein</fullName>
    </submittedName>
</protein>
<accession>A0A239EJR6</accession>
<dbReference type="Proteomes" id="UP000198339">
    <property type="component" value="Unassembled WGS sequence"/>
</dbReference>
<proteinExistence type="predicted"/>
<reference evidence="2 3" key="1">
    <citation type="submission" date="2017-06" db="EMBL/GenBank/DDBJ databases">
        <authorList>
            <person name="Kim H.J."/>
            <person name="Triplett B.A."/>
        </authorList>
    </citation>
    <scope>NUCLEOTIDE SEQUENCE [LARGE SCALE GENOMIC DNA]</scope>
    <source>
        <strain evidence="2 3">DS15</strain>
    </source>
</reference>
<keyword evidence="3" id="KW-1185">Reference proteome</keyword>